<proteinExistence type="predicted"/>
<dbReference type="STRING" id="679936.Sulac_3240"/>
<dbReference type="SUPFAM" id="SSF50341">
    <property type="entry name" value="CheW-like"/>
    <property type="match status" value="1"/>
</dbReference>
<evidence type="ECO:0000313" key="2">
    <source>
        <dbReference type="EMBL" id="AEW06686.1"/>
    </source>
</evidence>
<reference evidence="3" key="1">
    <citation type="submission" date="2011-12" db="EMBL/GenBank/DDBJ databases">
        <title>The complete genome of chromosome of Sulfobacillus acidophilus DSM 10332.</title>
        <authorList>
            <person name="Lucas S."/>
            <person name="Han J."/>
            <person name="Lapidus A."/>
            <person name="Bruce D."/>
            <person name="Goodwin L."/>
            <person name="Pitluck S."/>
            <person name="Peters L."/>
            <person name="Kyrpides N."/>
            <person name="Mavromatis K."/>
            <person name="Ivanova N."/>
            <person name="Mikhailova N."/>
            <person name="Chertkov O."/>
            <person name="Saunders E."/>
            <person name="Detter J.C."/>
            <person name="Tapia R."/>
            <person name="Han C."/>
            <person name="Land M."/>
            <person name="Hauser L."/>
            <person name="Markowitz V."/>
            <person name="Cheng J.-F."/>
            <person name="Hugenholtz P."/>
            <person name="Woyke T."/>
            <person name="Wu D."/>
            <person name="Pukall R."/>
            <person name="Gehrich-Schroeter G."/>
            <person name="Schneider S."/>
            <person name="Klenk H.-P."/>
            <person name="Eisen J.A."/>
        </authorList>
    </citation>
    <scope>NUCLEOTIDE SEQUENCE [LARGE SCALE GENOMIC DNA]</scope>
    <source>
        <strain evidence="3">ATCC 700253 / DSM 10332 / NAL</strain>
    </source>
</reference>
<dbReference type="GO" id="GO:0006935">
    <property type="term" value="P:chemotaxis"/>
    <property type="evidence" value="ECO:0007669"/>
    <property type="project" value="InterPro"/>
</dbReference>
<name>G8TSJ4_SULAD</name>
<dbReference type="GO" id="GO:0007165">
    <property type="term" value="P:signal transduction"/>
    <property type="evidence" value="ECO:0007669"/>
    <property type="project" value="InterPro"/>
</dbReference>
<dbReference type="KEGG" id="sap:Sulac_3240"/>
<feature type="domain" description="CheW-like" evidence="1">
    <location>
        <begin position="2"/>
        <end position="148"/>
    </location>
</feature>
<dbReference type="HOGENOM" id="CLU_1757868_0_0_9"/>
<keyword evidence="3" id="KW-1185">Reference proteome</keyword>
<gene>
    <name evidence="2" type="ordered locus">Sulac_3240</name>
</gene>
<dbReference type="Proteomes" id="UP000005439">
    <property type="component" value="Chromosome"/>
</dbReference>
<evidence type="ECO:0000259" key="1">
    <source>
        <dbReference type="PROSITE" id="PS50851"/>
    </source>
</evidence>
<dbReference type="AlphaFoldDB" id="G8TSJ4"/>
<dbReference type="Pfam" id="PF01584">
    <property type="entry name" value="CheW"/>
    <property type="match status" value="1"/>
</dbReference>
<dbReference type="PROSITE" id="PS50851">
    <property type="entry name" value="CHEW"/>
    <property type="match status" value="1"/>
</dbReference>
<dbReference type="PATRIC" id="fig|679936.5.peg.3351"/>
<organism evidence="2 3">
    <name type="scientific">Sulfobacillus acidophilus (strain ATCC 700253 / DSM 10332 / NAL)</name>
    <dbReference type="NCBI Taxonomy" id="679936"/>
    <lineage>
        <taxon>Bacteria</taxon>
        <taxon>Bacillati</taxon>
        <taxon>Bacillota</taxon>
        <taxon>Clostridia</taxon>
        <taxon>Eubacteriales</taxon>
        <taxon>Clostridiales Family XVII. Incertae Sedis</taxon>
        <taxon>Sulfobacillus</taxon>
    </lineage>
</organism>
<sequence>MNEQLLAVRVGPYLFGAPVSSVTEILAKPSVTRIPRTPSVIAGVAVVRGQPLAVLTLRPALDLPPEDVTLALRWGGHRGAALVAVDQVESLWNPQNPLPPELWQGLVPTHVAGWIPRAYRTGNEWLWEWAEDLPDRLQDMAVAHATGA</sequence>
<dbReference type="Gene3D" id="2.30.30.40">
    <property type="entry name" value="SH3 Domains"/>
    <property type="match status" value="1"/>
</dbReference>
<protein>
    <submittedName>
        <fullName evidence="2">CheW domain protein</fullName>
    </submittedName>
</protein>
<dbReference type="Gene3D" id="2.40.50.180">
    <property type="entry name" value="CheA-289, Domain 4"/>
    <property type="match status" value="1"/>
</dbReference>
<accession>G8TSJ4</accession>
<dbReference type="InterPro" id="IPR036061">
    <property type="entry name" value="CheW-like_dom_sf"/>
</dbReference>
<dbReference type="InterPro" id="IPR002545">
    <property type="entry name" value="CheW-lke_dom"/>
</dbReference>
<reference evidence="2 3" key="2">
    <citation type="journal article" date="2012" name="Stand. Genomic Sci.">
        <title>Complete genome sequence of the moderately thermophilic mineral-sulfide-oxidizing firmicute Sulfobacillus acidophilus type strain (NAL(T)).</title>
        <authorList>
            <person name="Anderson I."/>
            <person name="Chertkov O."/>
            <person name="Chen A."/>
            <person name="Saunders E."/>
            <person name="Lapidus A."/>
            <person name="Nolan M."/>
            <person name="Lucas S."/>
            <person name="Hammon N."/>
            <person name="Deshpande S."/>
            <person name="Cheng J.F."/>
            <person name="Han C."/>
            <person name="Tapia R."/>
            <person name="Goodwin L.A."/>
            <person name="Pitluck S."/>
            <person name="Liolios K."/>
            <person name="Pagani I."/>
            <person name="Ivanova N."/>
            <person name="Mikhailova N."/>
            <person name="Pati A."/>
            <person name="Palaniappan K."/>
            <person name="Land M."/>
            <person name="Pan C."/>
            <person name="Rohde M."/>
            <person name="Pukall R."/>
            <person name="Goker M."/>
            <person name="Detter J.C."/>
            <person name="Woyke T."/>
            <person name="Bristow J."/>
            <person name="Eisen J.A."/>
            <person name="Markowitz V."/>
            <person name="Hugenholtz P."/>
            <person name="Kyrpides N.C."/>
            <person name="Klenk H.P."/>
            <person name="Mavromatis K."/>
        </authorList>
    </citation>
    <scope>NUCLEOTIDE SEQUENCE [LARGE SCALE GENOMIC DNA]</scope>
    <source>
        <strain evidence="3">ATCC 700253 / DSM 10332 / NAL</strain>
    </source>
</reference>
<evidence type="ECO:0000313" key="3">
    <source>
        <dbReference type="Proteomes" id="UP000005439"/>
    </source>
</evidence>
<dbReference type="EMBL" id="CP003179">
    <property type="protein sequence ID" value="AEW06686.1"/>
    <property type="molecule type" value="Genomic_DNA"/>
</dbReference>